<protein>
    <submittedName>
        <fullName evidence="6">Cullinassociated and neddylation-dissociated 1, putative</fullName>
    </submittedName>
</protein>
<dbReference type="Proteomes" id="UP000011083">
    <property type="component" value="Unassembled WGS sequence"/>
</dbReference>
<dbReference type="InterPro" id="IPR039852">
    <property type="entry name" value="CAND1/CAND2"/>
</dbReference>
<dbReference type="STRING" id="1257118.L8HBC4"/>
<accession>L8HBC4</accession>
<dbReference type="Pfam" id="PF08623">
    <property type="entry name" value="TIP120"/>
    <property type="match status" value="1"/>
</dbReference>
<organism evidence="6 7">
    <name type="scientific">Acanthamoeba castellanii (strain ATCC 30010 / Neff)</name>
    <dbReference type="NCBI Taxonomy" id="1257118"/>
    <lineage>
        <taxon>Eukaryota</taxon>
        <taxon>Amoebozoa</taxon>
        <taxon>Discosea</taxon>
        <taxon>Longamoebia</taxon>
        <taxon>Centramoebida</taxon>
        <taxon>Acanthamoebidae</taxon>
        <taxon>Acanthamoeba</taxon>
    </lineage>
</organism>
<dbReference type="KEGG" id="acan:ACA1_141950"/>
<dbReference type="RefSeq" id="XP_004349593.1">
    <property type="nucleotide sequence ID" value="XM_004349543.1"/>
</dbReference>
<evidence type="ECO:0000259" key="5">
    <source>
        <dbReference type="Pfam" id="PF08623"/>
    </source>
</evidence>
<dbReference type="Gene3D" id="1.25.10.10">
    <property type="entry name" value="Leucine-rich Repeat Variant"/>
    <property type="match status" value="1"/>
</dbReference>
<dbReference type="VEuPathDB" id="AmoebaDB:ACA1_141950"/>
<feature type="domain" description="TATA-binding protein interacting (TIP20)" evidence="5">
    <location>
        <begin position="1006"/>
        <end position="1167"/>
    </location>
</feature>
<dbReference type="OMA" id="AYIPHFQ"/>
<dbReference type="InterPro" id="IPR013932">
    <property type="entry name" value="TATA-bd_TIP120"/>
</dbReference>
<dbReference type="GO" id="GO:0010265">
    <property type="term" value="P:SCF complex assembly"/>
    <property type="evidence" value="ECO:0007669"/>
    <property type="project" value="InterPro"/>
</dbReference>
<dbReference type="SUPFAM" id="SSF48371">
    <property type="entry name" value="ARM repeat"/>
    <property type="match status" value="1"/>
</dbReference>
<keyword evidence="7" id="KW-1185">Reference proteome</keyword>
<name>L8HBC4_ACACF</name>
<comment type="similarity">
    <text evidence="1">Belongs to the CAND family.</text>
</comment>
<keyword evidence="2" id="KW-0677">Repeat</keyword>
<keyword evidence="3" id="KW-0833">Ubl conjugation pathway</keyword>
<gene>
    <name evidence="6" type="ORF">ACA1_141950</name>
</gene>
<evidence type="ECO:0000313" key="7">
    <source>
        <dbReference type="Proteomes" id="UP000011083"/>
    </source>
</evidence>
<sequence length="1192" mass="131432">MTTFSISSVLEKMSNRDKDFRYMALSDLLNELKKDTFKMDNDSEKKICTAMVIIDTLSDYVLQNKKSELRDIAGIGLRTVVAQTPPESPTATIVIQRVNPKLIQGVSQDIPEVVMECLSVLSDVLRRYPTLVQEHEKIQKAIVPHLTSTRDASRKKAISCLGYWSVSAPDNLFSDLVTYLLNEIQSAKKANYIRTLISVIGAISRSVGYRLGKFLESKGIIGLLVKYLHDERFQSDDELKENTFQTFESLVLRCPSEVRPFIDEILAQALEFIKWDPNYDAVSDEEEEEEGGEDDEEEEEPSDDEDYSDDDDMSWKVRRAAAKCIDAVVVTRPDLLEKLYKMVVPAIVARFKEREENVKLDIFGVFIDVLKQTTLVSRGSRNTEEGVLAQLKSNIPAAMGNLNKELKSKAVKAKSRTGIFQLLKELVHTYPGALNEHIGDAVVGITTSLSGKGTDASTKMEGLTFARLLLTSHDAAVFHPHIKALSAPVLKAVGDNYYKITAEALRVTSHLVTVIRPHNGAASQFDHKPYAQKIYDSIFEKYNAQDIDQEVKESAITCMGLTVAHLGDGLSADSLKKALDILLQRLSNEITRLTSVNALIEIANSPLKVDIRAILPEALTELAAFLRQANRQLKQASLRALAVLVKSYGADIKSQQYEAVLNESVNLISDVDLHLTHLALRLLETVISVDKDSINVVQAKLYPHILALVQSPVLQGLALESLLALYSALVAADHKKFGFQELLDSLLGLSLKASQTTKQSQANIAKCIAALCVNATADQRKATVERFIADVRKAGTSRVLALLALGEIGRRVDLSAHTDIQSVLLDAFDGGEDEKSAASFALGNVAVGNVERFLPFVLAQIKETPKKQYLLMHSLEEIISHSTGAAAATALLPHLTEVLALLFQHADKDEEGIRTVVAKCLGKFTLISPDQLVPALQKKIGDASPQTRVSVITAIKYAVDPHPHPVDAALATIIPQVLAGLSDPEVEVRRAALLTLNYAAHNKANLVRPVLSEHLNALYAETLVKKELIKVIDLGPFKHKVDEGLENRKAAFECLYTLLDTSIDKLDIPALIKHLVEGLQDIHDIQLLCHLMLVRLAQHAPTALLTGVELLIEPLRKTVTSKVKDNSVKQQVDRNEELIRSALRAIAAISRIPDIETAVKFDEFVKQTVKTGPYAEQFDNIVKETAPKTSSD</sequence>
<evidence type="ECO:0000256" key="3">
    <source>
        <dbReference type="ARBA" id="ARBA00022786"/>
    </source>
</evidence>
<evidence type="ECO:0000256" key="1">
    <source>
        <dbReference type="ARBA" id="ARBA00007657"/>
    </source>
</evidence>
<feature type="region of interest" description="Disordered" evidence="4">
    <location>
        <begin position="283"/>
        <end position="311"/>
    </location>
</feature>
<dbReference type="PANTHER" id="PTHR12696">
    <property type="entry name" value="TIP120"/>
    <property type="match status" value="1"/>
</dbReference>
<dbReference type="InterPro" id="IPR011989">
    <property type="entry name" value="ARM-like"/>
</dbReference>
<evidence type="ECO:0000256" key="4">
    <source>
        <dbReference type="SAM" id="MobiDB-lite"/>
    </source>
</evidence>
<evidence type="ECO:0000256" key="2">
    <source>
        <dbReference type="ARBA" id="ARBA00022737"/>
    </source>
</evidence>
<dbReference type="InterPro" id="IPR016024">
    <property type="entry name" value="ARM-type_fold"/>
</dbReference>
<dbReference type="GeneID" id="14923432"/>
<reference evidence="6 7" key="1">
    <citation type="journal article" date="2013" name="Genome Biol.">
        <title>Genome of Acanthamoeba castellanii highlights extensive lateral gene transfer and early evolution of tyrosine kinase signaling.</title>
        <authorList>
            <person name="Clarke M."/>
            <person name="Lohan A.J."/>
            <person name="Liu B."/>
            <person name="Lagkouvardos I."/>
            <person name="Roy S."/>
            <person name="Zafar N."/>
            <person name="Bertelli C."/>
            <person name="Schilde C."/>
            <person name="Kianianmomeni A."/>
            <person name="Burglin T.R."/>
            <person name="Frech C."/>
            <person name="Turcotte B."/>
            <person name="Kopec K.O."/>
            <person name="Synnott J.M."/>
            <person name="Choo C."/>
            <person name="Paponov I."/>
            <person name="Finkler A."/>
            <person name="Soon Heng Tan C."/>
            <person name="Hutchins A.P."/>
            <person name="Weinmeier T."/>
            <person name="Rattei T."/>
            <person name="Chu J.S."/>
            <person name="Gimenez G."/>
            <person name="Irimia M."/>
            <person name="Rigden D.J."/>
            <person name="Fitzpatrick D.A."/>
            <person name="Lorenzo-Morales J."/>
            <person name="Bateman A."/>
            <person name="Chiu C.H."/>
            <person name="Tang P."/>
            <person name="Hegemann P."/>
            <person name="Fromm H."/>
            <person name="Raoult D."/>
            <person name="Greub G."/>
            <person name="Miranda-Saavedra D."/>
            <person name="Chen N."/>
            <person name="Nash P."/>
            <person name="Ginger M.L."/>
            <person name="Horn M."/>
            <person name="Schaap P."/>
            <person name="Caler L."/>
            <person name="Loftus B."/>
        </authorList>
    </citation>
    <scope>NUCLEOTIDE SEQUENCE [LARGE SCALE GENOMIC DNA]</scope>
    <source>
        <strain evidence="6 7">Neff</strain>
    </source>
</reference>
<dbReference type="EMBL" id="KB007883">
    <property type="protein sequence ID" value="ELR22505.1"/>
    <property type="molecule type" value="Genomic_DNA"/>
</dbReference>
<proteinExistence type="inferred from homology"/>
<dbReference type="Pfam" id="PF25782">
    <property type="entry name" value="TPR_CAND1"/>
    <property type="match status" value="1"/>
</dbReference>
<evidence type="ECO:0000313" key="6">
    <source>
        <dbReference type="EMBL" id="ELR22505.1"/>
    </source>
</evidence>
<dbReference type="OrthoDB" id="6260732at2759"/>
<dbReference type="AlphaFoldDB" id="L8HBC4"/>